<dbReference type="RefSeq" id="WP_100162899.1">
    <property type="nucleotide sequence ID" value="NZ_PGTB01000049.1"/>
</dbReference>
<protein>
    <submittedName>
        <fullName evidence="4">N-acetyltransferase</fullName>
    </submittedName>
</protein>
<evidence type="ECO:0000313" key="5">
    <source>
        <dbReference type="Proteomes" id="UP000231553"/>
    </source>
</evidence>
<evidence type="ECO:0000256" key="2">
    <source>
        <dbReference type="ARBA" id="ARBA00023315"/>
    </source>
</evidence>
<comment type="caution">
    <text evidence="4">The sequence shown here is derived from an EMBL/GenBank/DDBJ whole genome shotgun (WGS) entry which is preliminary data.</text>
</comment>
<dbReference type="Proteomes" id="UP000231553">
    <property type="component" value="Unassembled WGS sequence"/>
</dbReference>
<organism evidence="4 5">
    <name type="scientific">Pseudooceanicola lipolyticus</name>
    <dbReference type="NCBI Taxonomy" id="2029104"/>
    <lineage>
        <taxon>Bacteria</taxon>
        <taxon>Pseudomonadati</taxon>
        <taxon>Pseudomonadota</taxon>
        <taxon>Alphaproteobacteria</taxon>
        <taxon>Rhodobacterales</taxon>
        <taxon>Paracoccaceae</taxon>
        <taxon>Pseudooceanicola</taxon>
    </lineage>
</organism>
<feature type="domain" description="N-acetyltransferase" evidence="3">
    <location>
        <begin position="6"/>
        <end position="157"/>
    </location>
</feature>
<evidence type="ECO:0000259" key="3">
    <source>
        <dbReference type="PROSITE" id="PS51186"/>
    </source>
</evidence>
<keyword evidence="1 4" id="KW-0808">Transferase</keyword>
<evidence type="ECO:0000313" key="4">
    <source>
        <dbReference type="EMBL" id="PJE36265.1"/>
    </source>
</evidence>
<keyword evidence="5" id="KW-1185">Reference proteome</keyword>
<gene>
    <name evidence="4" type="ORF">CVM52_12860</name>
</gene>
<reference evidence="4 5" key="1">
    <citation type="journal article" date="2018" name="Int. J. Syst. Evol. Microbiol.">
        <title>Pseudooceanicola lipolyticus sp. nov., a marine alphaproteobacterium, reclassification of Oceanicola flagellatus as Pseudooceanicola flagellatus comb. nov. and emended description of the genus Pseudooceanicola.</title>
        <authorList>
            <person name="Huang M.-M."/>
            <person name="Guo L.-L."/>
            <person name="Wu Y.-H."/>
            <person name="Lai Q.-L."/>
            <person name="Shao Z.-Z."/>
            <person name="Wang C.-S."/>
            <person name="Wu M."/>
            <person name="Xu X.-W."/>
        </authorList>
    </citation>
    <scope>NUCLEOTIDE SEQUENCE [LARGE SCALE GENOMIC DNA]</scope>
    <source>
        <strain evidence="4 5">157</strain>
    </source>
</reference>
<sequence length="157" mass="17324">MDPALPPVRHAPDDPALPALLKLIRDSFAYMDGRIDPPSSMHRLTLDEIARHCTSGEVWSLCVPPVACLFLTPKPDCLYLGKLAVRTDLRRQGLAARLVALAVERARALGLPALELQTRVELVENHATFARLGFVRVGTTAHPGFDRPTSLTMRRKV</sequence>
<dbReference type="PANTHER" id="PTHR43877">
    <property type="entry name" value="AMINOALKYLPHOSPHONATE N-ACETYLTRANSFERASE-RELATED-RELATED"/>
    <property type="match status" value="1"/>
</dbReference>
<evidence type="ECO:0000256" key="1">
    <source>
        <dbReference type="ARBA" id="ARBA00022679"/>
    </source>
</evidence>
<dbReference type="InterPro" id="IPR016181">
    <property type="entry name" value="Acyl_CoA_acyltransferase"/>
</dbReference>
<dbReference type="PANTHER" id="PTHR43877:SF2">
    <property type="entry name" value="AMINOALKYLPHOSPHONATE N-ACETYLTRANSFERASE-RELATED"/>
    <property type="match status" value="1"/>
</dbReference>
<dbReference type="InterPro" id="IPR050832">
    <property type="entry name" value="Bact_Acetyltransf"/>
</dbReference>
<dbReference type="SUPFAM" id="SSF55729">
    <property type="entry name" value="Acyl-CoA N-acyltransferases (Nat)"/>
    <property type="match status" value="1"/>
</dbReference>
<dbReference type="Gene3D" id="3.40.630.30">
    <property type="match status" value="1"/>
</dbReference>
<proteinExistence type="predicted"/>
<dbReference type="Pfam" id="PF00583">
    <property type="entry name" value="Acetyltransf_1"/>
    <property type="match status" value="1"/>
</dbReference>
<dbReference type="EMBL" id="PGTB01000049">
    <property type="protein sequence ID" value="PJE36265.1"/>
    <property type="molecule type" value="Genomic_DNA"/>
</dbReference>
<dbReference type="InterPro" id="IPR000182">
    <property type="entry name" value="GNAT_dom"/>
</dbReference>
<accession>A0A2M8J0H5</accession>
<dbReference type="CDD" id="cd04301">
    <property type="entry name" value="NAT_SF"/>
    <property type="match status" value="1"/>
</dbReference>
<dbReference type="PROSITE" id="PS51186">
    <property type="entry name" value="GNAT"/>
    <property type="match status" value="1"/>
</dbReference>
<dbReference type="OrthoDB" id="9789603at2"/>
<dbReference type="AlphaFoldDB" id="A0A2M8J0H5"/>
<dbReference type="GO" id="GO:0016747">
    <property type="term" value="F:acyltransferase activity, transferring groups other than amino-acyl groups"/>
    <property type="evidence" value="ECO:0007669"/>
    <property type="project" value="InterPro"/>
</dbReference>
<keyword evidence="2" id="KW-0012">Acyltransferase</keyword>
<name>A0A2M8J0H5_9RHOB</name>